<organism evidence="2 3">
    <name type="scientific">Aporhodopirellula aestuarii</name>
    <dbReference type="NCBI Taxonomy" id="2950107"/>
    <lineage>
        <taxon>Bacteria</taxon>
        <taxon>Pseudomonadati</taxon>
        <taxon>Planctomycetota</taxon>
        <taxon>Planctomycetia</taxon>
        <taxon>Pirellulales</taxon>
        <taxon>Pirellulaceae</taxon>
        <taxon>Aporhodopirellula</taxon>
    </lineage>
</organism>
<comment type="caution">
    <text evidence="2">The sequence shown here is derived from an EMBL/GenBank/DDBJ whole genome shotgun (WGS) entry which is preliminary data.</text>
</comment>
<name>A0ABT0U7F9_9BACT</name>
<accession>A0ABT0U7F9</accession>
<feature type="transmembrane region" description="Helical" evidence="1">
    <location>
        <begin position="133"/>
        <end position="158"/>
    </location>
</feature>
<keyword evidence="3" id="KW-1185">Reference proteome</keyword>
<protein>
    <submittedName>
        <fullName evidence="2">Uncharacterized protein</fullName>
    </submittedName>
</protein>
<dbReference type="RefSeq" id="WP_250929987.1">
    <property type="nucleotide sequence ID" value="NZ_JAMQBK010000044.1"/>
</dbReference>
<evidence type="ECO:0000313" key="3">
    <source>
        <dbReference type="Proteomes" id="UP001202961"/>
    </source>
</evidence>
<dbReference type="Proteomes" id="UP001202961">
    <property type="component" value="Unassembled WGS sequence"/>
</dbReference>
<feature type="transmembrane region" description="Helical" evidence="1">
    <location>
        <begin position="6"/>
        <end position="25"/>
    </location>
</feature>
<reference evidence="2 3" key="1">
    <citation type="journal article" date="2022" name="Syst. Appl. Microbiol.">
        <title>Rhodopirellula aestuarii sp. nov., a novel member of the genus Rhodopirellula isolated from brackish sediments collected in the Tagus River estuary, Portugal.</title>
        <authorList>
            <person name="Vitorino I.R."/>
            <person name="Klimek D."/>
            <person name="Calusinska M."/>
            <person name="Lobo-da-Cunha A."/>
            <person name="Vasconcelos V."/>
            <person name="Lage O.M."/>
        </authorList>
    </citation>
    <scope>NUCLEOTIDE SEQUENCE [LARGE SCALE GENOMIC DNA]</scope>
    <source>
        <strain evidence="2 3">ICT_H3.1</strain>
    </source>
</reference>
<proteinExistence type="predicted"/>
<keyword evidence="1" id="KW-0812">Transmembrane</keyword>
<keyword evidence="1" id="KW-0472">Membrane</keyword>
<feature type="transmembrane region" description="Helical" evidence="1">
    <location>
        <begin position="75"/>
        <end position="102"/>
    </location>
</feature>
<keyword evidence="1" id="KW-1133">Transmembrane helix</keyword>
<gene>
    <name evidence="2" type="ORF">NB063_17230</name>
</gene>
<evidence type="ECO:0000313" key="2">
    <source>
        <dbReference type="EMBL" id="MCM2372353.1"/>
    </source>
</evidence>
<sequence>MIEDVLLLALRLTFLLAVFGVAAVFHRCHRFVLKQSKLHLLPRIQRYSWALPPIEPSTANRFGLTKTRLKWVAGWYLSGLVIGVVVGLLLSFAGVFLLFWGFDTIDSLISGRRATGKHSGASYDPVGNAAHGITMMLITLIVASPFLISSVTISVSIAHAIVSSPARLNDAGRE</sequence>
<dbReference type="EMBL" id="JAMQBK010000044">
    <property type="protein sequence ID" value="MCM2372353.1"/>
    <property type="molecule type" value="Genomic_DNA"/>
</dbReference>
<evidence type="ECO:0000256" key="1">
    <source>
        <dbReference type="SAM" id="Phobius"/>
    </source>
</evidence>